<dbReference type="EMBL" id="KZ821448">
    <property type="protein sequence ID" value="PYH38314.1"/>
    <property type="molecule type" value="Genomic_DNA"/>
</dbReference>
<dbReference type="PANTHER" id="PTHR21540">
    <property type="entry name" value="RING FINGER AND SWIM DOMAIN-CONTAINING PROTEIN 2"/>
    <property type="match status" value="1"/>
</dbReference>
<evidence type="ECO:0008006" key="5">
    <source>
        <dbReference type="Google" id="ProtNLM"/>
    </source>
</evidence>
<feature type="region of interest" description="Disordered" evidence="1">
    <location>
        <begin position="303"/>
        <end position="339"/>
    </location>
</feature>
<keyword evidence="2" id="KW-0812">Transmembrane</keyword>
<dbReference type="PANTHER" id="PTHR21540:SF0">
    <property type="entry name" value="PHD FAMILY PROTEIN"/>
    <property type="match status" value="1"/>
</dbReference>
<dbReference type="InterPro" id="IPR013083">
    <property type="entry name" value="Znf_RING/FYVE/PHD"/>
</dbReference>
<protein>
    <recommendedName>
        <fullName evidence="5">Anaphase-promoting complex subunit 11 RING-H2 finger domain-containing protein</fullName>
    </recommendedName>
</protein>
<feature type="region of interest" description="Disordered" evidence="1">
    <location>
        <begin position="360"/>
        <end position="383"/>
    </location>
</feature>
<dbReference type="Proteomes" id="UP000247647">
    <property type="component" value="Unassembled WGS sequence"/>
</dbReference>
<dbReference type="SUPFAM" id="SSF57850">
    <property type="entry name" value="RING/U-box"/>
    <property type="match status" value="1"/>
</dbReference>
<sequence length="433" mass="47779">MMTQTTWVPLCCRGAFFTSPFIHCHSLFSLLSVLLMILVCSVCTVCTVCTAILSPRLLFPPRRLSTPAATNHPAVIMASASRYQLADILKINPAADHHCVGVSHSYNRRCNNLISYQKRDEAYTLIERGTHIFTATSSISAVNPILSELASLLLCPNQHRYQYLTLVEQWEAKLQRYLAERSAESTTAMSNSYLHMPPNPTIMATGSGLAVTNLTTSHHGPSSSSRITIQHGMVGMGSNHHHPQNSRPRVEIVRPAGDSVATTMSASASGSASPLPHANSAFHHRPHTPAVQLVSSTLIASGHTHPAHQTAPRPIPSGESNVSMYCDSPTSPKPQRVKPRPVDGDCGICLLPYLDESMRCDMSDDEGTEDDEDDDWEEMDDEELAGPDYDHSLLVWCRGFCGTNYHRACLEQWLDTFDTLEPTCPTCRNYWIH</sequence>
<feature type="region of interest" description="Disordered" evidence="1">
    <location>
        <begin position="259"/>
        <end position="283"/>
    </location>
</feature>
<keyword evidence="4" id="KW-1185">Reference proteome</keyword>
<dbReference type="GO" id="GO:0061630">
    <property type="term" value="F:ubiquitin protein ligase activity"/>
    <property type="evidence" value="ECO:0007669"/>
    <property type="project" value="InterPro"/>
</dbReference>
<name>A0A318YVN4_ASPNB</name>
<dbReference type="InterPro" id="IPR039903">
    <property type="entry name" value="Zswim2"/>
</dbReference>
<evidence type="ECO:0000313" key="4">
    <source>
        <dbReference type="Proteomes" id="UP000247647"/>
    </source>
</evidence>
<dbReference type="Gene3D" id="3.30.40.10">
    <property type="entry name" value="Zinc/RING finger domain, C3HC4 (zinc finger)"/>
    <property type="match status" value="1"/>
</dbReference>
<feature type="compositionally biased region" description="Low complexity" evidence="1">
    <location>
        <begin position="259"/>
        <end position="273"/>
    </location>
</feature>
<gene>
    <name evidence="3" type="ORF">BO87DRAFT_373190</name>
</gene>
<proteinExistence type="predicted"/>
<feature type="transmembrane region" description="Helical" evidence="2">
    <location>
        <begin position="27"/>
        <end position="53"/>
    </location>
</feature>
<dbReference type="OrthoDB" id="8062037at2759"/>
<keyword evidence="2" id="KW-1133">Transmembrane helix</keyword>
<evidence type="ECO:0000256" key="2">
    <source>
        <dbReference type="SAM" id="Phobius"/>
    </source>
</evidence>
<reference evidence="3" key="1">
    <citation type="submission" date="2016-12" db="EMBL/GenBank/DDBJ databases">
        <title>The genomes of Aspergillus section Nigri reveals drivers in fungal speciation.</title>
        <authorList>
            <consortium name="DOE Joint Genome Institute"/>
            <person name="Vesth T.C."/>
            <person name="Nybo J."/>
            <person name="Theobald S."/>
            <person name="Brandl J."/>
            <person name="Frisvad J.C."/>
            <person name="Nielsen K.F."/>
            <person name="Lyhne E.K."/>
            <person name="Kogle M.E."/>
            <person name="Kuo A."/>
            <person name="Riley R."/>
            <person name="Clum A."/>
            <person name="Nolan M."/>
            <person name="Lipzen A."/>
            <person name="Salamov A."/>
            <person name="Henrissat B."/>
            <person name="Wiebenga A."/>
            <person name="De Vries R.P."/>
            <person name="Grigoriev I.V."/>
            <person name="Mortensen U.H."/>
            <person name="Andersen M.R."/>
            <person name="Baker S.E."/>
        </authorList>
    </citation>
    <scope>NUCLEOTIDE SEQUENCE [LARGE SCALE GENOMIC DNA]</scope>
    <source>
        <strain evidence="3">CBS 115656</strain>
    </source>
</reference>
<dbReference type="AlphaFoldDB" id="A0A318YVN4"/>
<dbReference type="GeneID" id="37124937"/>
<evidence type="ECO:0000256" key="1">
    <source>
        <dbReference type="SAM" id="MobiDB-lite"/>
    </source>
</evidence>
<evidence type="ECO:0000313" key="3">
    <source>
        <dbReference type="EMBL" id="PYH38314.1"/>
    </source>
</evidence>
<dbReference type="RefSeq" id="XP_025483792.1">
    <property type="nucleotide sequence ID" value="XM_025622481.1"/>
</dbReference>
<accession>A0A318YVN4</accession>
<organism evidence="3 4">
    <name type="scientific">Aspergillus neoniger (strain CBS 115656)</name>
    <dbReference type="NCBI Taxonomy" id="1448310"/>
    <lineage>
        <taxon>Eukaryota</taxon>
        <taxon>Fungi</taxon>
        <taxon>Dikarya</taxon>
        <taxon>Ascomycota</taxon>
        <taxon>Pezizomycotina</taxon>
        <taxon>Eurotiomycetes</taxon>
        <taxon>Eurotiomycetidae</taxon>
        <taxon>Eurotiales</taxon>
        <taxon>Aspergillaceae</taxon>
        <taxon>Aspergillus</taxon>
        <taxon>Aspergillus subgen. Circumdati</taxon>
    </lineage>
</organism>
<feature type="compositionally biased region" description="Acidic residues" evidence="1">
    <location>
        <begin position="363"/>
        <end position="383"/>
    </location>
</feature>
<keyword evidence="2" id="KW-0472">Membrane</keyword>